<keyword evidence="3" id="KW-1185">Reference proteome</keyword>
<keyword evidence="1" id="KW-0472">Membrane</keyword>
<dbReference type="Pfam" id="PF01554">
    <property type="entry name" value="MatE"/>
    <property type="match status" value="1"/>
</dbReference>
<dbReference type="GO" id="GO:0016020">
    <property type="term" value="C:membrane"/>
    <property type="evidence" value="ECO:0007669"/>
    <property type="project" value="InterPro"/>
</dbReference>
<comment type="caution">
    <text evidence="2">The sequence shown here is derived from an EMBL/GenBank/DDBJ whole genome shotgun (WGS) entry which is preliminary data.</text>
</comment>
<keyword evidence="1" id="KW-0812">Transmembrane</keyword>
<organism evidence="2 3">
    <name type="scientific">Chrysosporum bergii ANA360D</name>
    <dbReference type="NCBI Taxonomy" id="617107"/>
    <lineage>
        <taxon>Bacteria</taxon>
        <taxon>Bacillati</taxon>
        <taxon>Cyanobacteriota</taxon>
        <taxon>Cyanophyceae</taxon>
        <taxon>Nostocales</taxon>
        <taxon>Nodulariaceae</taxon>
        <taxon>Chrysosporum</taxon>
    </lineage>
</organism>
<feature type="non-terminal residue" evidence="2">
    <location>
        <position position="110"/>
    </location>
</feature>
<reference evidence="2 3" key="1">
    <citation type="journal article" date="2023" name="J. Phycol.">
        <title>Chrysosporum ovalisporum is synonymous with the true-branching cyanobacterium Umezakia natans (Nostocales/Aphanizomenonaceae).</title>
        <authorList>
            <person name="McGregor G.B."/>
            <person name="Sendall B.C."/>
            <person name="Niiyama Y."/>
            <person name="Tuji A."/>
            <person name="Willis A."/>
        </authorList>
    </citation>
    <scope>NUCLEOTIDE SEQUENCE [LARGE SCALE GENOMIC DNA]</scope>
    <source>
        <strain evidence="2 3">ANA360D</strain>
    </source>
</reference>
<name>A0AA43KCZ2_9CYAN</name>
<dbReference type="EMBL" id="JANQDH010000111">
    <property type="protein sequence ID" value="MDH6061919.1"/>
    <property type="molecule type" value="Genomic_DNA"/>
</dbReference>
<gene>
    <name evidence="2" type="ORF">NWP17_16005</name>
</gene>
<accession>A0AA43KCZ2</accession>
<proteinExistence type="predicted"/>
<dbReference type="AlphaFoldDB" id="A0AA43KCZ2"/>
<protein>
    <submittedName>
        <fullName evidence="2">MATE family efflux transporter</fullName>
    </submittedName>
</protein>
<evidence type="ECO:0000313" key="2">
    <source>
        <dbReference type="EMBL" id="MDH6061919.1"/>
    </source>
</evidence>
<dbReference type="GO" id="GO:0015297">
    <property type="term" value="F:antiporter activity"/>
    <property type="evidence" value="ECO:0007669"/>
    <property type="project" value="InterPro"/>
</dbReference>
<evidence type="ECO:0000256" key="1">
    <source>
        <dbReference type="SAM" id="Phobius"/>
    </source>
</evidence>
<sequence>MSLTFPSQYDFIPRYFRLAFTNVLSNIIVPLSNLVSIMFLGHLSEIHYLAGVALAGNLLNFLYFVLSFLRMGTTALTAQAVGRDDREGVLLAGLLNGLIALVLGVAIILL</sequence>
<feature type="transmembrane region" description="Helical" evidence="1">
    <location>
        <begin position="46"/>
        <end position="69"/>
    </location>
</feature>
<feature type="transmembrane region" description="Helical" evidence="1">
    <location>
        <begin position="89"/>
        <end position="109"/>
    </location>
</feature>
<dbReference type="Proteomes" id="UP001159387">
    <property type="component" value="Unassembled WGS sequence"/>
</dbReference>
<dbReference type="InterPro" id="IPR002528">
    <property type="entry name" value="MATE_fam"/>
</dbReference>
<feature type="transmembrane region" description="Helical" evidence="1">
    <location>
        <begin position="20"/>
        <end position="40"/>
    </location>
</feature>
<dbReference type="GO" id="GO:0042910">
    <property type="term" value="F:xenobiotic transmembrane transporter activity"/>
    <property type="evidence" value="ECO:0007669"/>
    <property type="project" value="InterPro"/>
</dbReference>
<evidence type="ECO:0000313" key="3">
    <source>
        <dbReference type="Proteomes" id="UP001159387"/>
    </source>
</evidence>
<keyword evidence="1" id="KW-1133">Transmembrane helix</keyword>
<dbReference type="RefSeq" id="WP_280655867.1">
    <property type="nucleotide sequence ID" value="NZ_JANQDH010000111.1"/>
</dbReference>